<keyword evidence="6" id="KW-0206">Cytoskeleton</keyword>
<name>A0A913ZIZ8_PATMI</name>
<sequence>MSWDAYKDSLDSYYVAEIQKRGEKGPSQLTHAGIFGLADGNPWMSTNKKWSIAASAGEIKTIVSAFTQAQNPLGATGIKLGPMKFMYLRNDDTTVYGKKKGIGSLCIYKSKTALLIVIASEAAQAGDVNSATMKLGEYLTKSGM</sequence>
<dbReference type="SMART" id="SM00392">
    <property type="entry name" value="PROF"/>
    <property type="match status" value="1"/>
</dbReference>
<proteinExistence type="inferred from homology"/>
<dbReference type="AlphaFoldDB" id="A0A913ZIZ8"/>
<dbReference type="InterPro" id="IPR005455">
    <property type="entry name" value="PFN_euk"/>
</dbReference>
<keyword evidence="5 7" id="KW-0009">Actin-binding</keyword>
<dbReference type="OMA" id="YICLYAE"/>
<evidence type="ECO:0000256" key="5">
    <source>
        <dbReference type="ARBA" id="ARBA00023203"/>
    </source>
</evidence>
<evidence type="ECO:0000256" key="7">
    <source>
        <dbReference type="RuleBase" id="RU003909"/>
    </source>
</evidence>
<dbReference type="InterPro" id="IPR036140">
    <property type="entry name" value="PFN_sf"/>
</dbReference>
<evidence type="ECO:0000313" key="9">
    <source>
        <dbReference type="Proteomes" id="UP000887568"/>
    </source>
</evidence>
<comment type="subcellular location">
    <subcellularLocation>
        <location evidence="1">Cytoplasm</location>
        <location evidence="1">Cytoskeleton</location>
    </subcellularLocation>
</comment>
<evidence type="ECO:0000256" key="2">
    <source>
        <dbReference type="ARBA" id="ARBA00010058"/>
    </source>
</evidence>
<evidence type="ECO:0000256" key="1">
    <source>
        <dbReference type="ARBA" id="ARBA00004245"/>
    </source>
</evidence>
<dbReference type="PRINTS" id="PR00392">
    <property type="entry name" value="PROFILIN"/>
</dbReference>
<dbReference type="InterPro" id="IPR027310">
    <property type="entry name" value="Profilin_CS"/>
</dbReference>
<comment type="similarity">
    <text evidence="2 7">Belongs to the profilin family.</text>
</comment>
<dbReference type="Gene3D" id="3.30.450.30">
    <property type="entry name" value="Dynein light chain 2a, cytoplasmic"/>
    <property type="match status" value="1"/>
</dbReference>
<comment type="subunit">
    <text evidence="3">Occurs in many kinds of cells as a complex with monomeric actin in a 1:1 ratio.</text>
</comment>
<dbReference type="PANTHER" id="PTHR11604:SF0">
    <property type="entry name" value="PROFILIN"/>
    <property type="match status" value="1"/>
</dbReference>
<dbReference type="SUPFAM" id="SSF55770">
    <property type="entry name" value="Profilin (actin-binding protein)"/>
    <property type="match status" value="1"/>
</dbReference>
<reference evidence="8" key="1">
    <citation type="submission" date="2022-11" db="UniProtKB">
        <authorList>
            <consortium name="EnsemblMetazoa"/>
        </authorList>
    </citation>
    <scope>IDENTIFICATION</scope>
</reference>
<evidence type="ECO:0000313" key="8">
    <source>
        <dbReference type="EnsemblMetazoa" id="XP_038051036.1"/>
    </source>
</evidence>
<dbReference type="PANTHER" id="PTHR11604">
    <property type="entry name" value="PROFILIN"/>
    <property type="match status" value="1"/>
</dbReference>
<accession>A0A913ZIZ8</accession>
<evidence type="ECO:0000256" key="6">
    <source>
        <dbReference type="ARBA" id="ARBA00023212"/>
    </source>
</evidence>
<dbReference type="Proteomes" id="UP000887568">
    <property type="component" value="Unplaced"/>
</dbReference>
<dbReference type="OrthoDB" id="421374at2759"/>
<evidence type="ECO:0000256" key="4">
    <source>
        <dbReference type="ARBA" id="ARBA00022490"/>
    </source>
</evidence>
<dbReference type="EnsemblMetazoa" id="XM_038195108.1">
    <property type="protein sequence ID" value="XP_038051036.1"/>
    <property type="gene ID" value="LOC119724171"/>
</dbReference>
<organism evidence="8 9">
    <name type="scientific">Patiria miniata</name>
    <name type="common">Bat star</name>
    <name type="synonym">Asterina miniata</name>
    <dbReference type="NCBI Taxonomy" id="46514"/>
    <lineage>
        <taxon>Eukaryota</taxon>
        <taxon>Metazoa</taxon>
        <taxon>Echinodermata</taxon>
        <taxon>Eleutherozoa</taxon>
        <taxon>Asterozoa</taxon>
        <taxon>Asteroidea</taxon>
        <taxon>Valvatacea</taxon>
        <taxon>Valvatida</taxon>
        <taxon>Asterinidae</taxon>
        <taxon>Patiria</taxon>
    </lineage>
</organism>
<dbReference type="PROSITE" id="PS00414">
    <property type="entry name" value="PROFILIN"/>
    <property type="match status" value="1"/>
</dbReference>
<dbReference type="CDD" id="cd00148">
    <property type="entry name" value="PROF"/>
    <property type="match status" value="1"/>
</dbReference>
<keyword evidence="4" id="KW-0963">Cytoplasm</keyword>
<keyword evidence="9" id="KW-1185">Reference proteome</keyword>
<protein>
    <recommendedName>
        <fullName evidence="7">Profilin</fullName>
    </recommendedName>
</protein>
<dbReference type="GO" id="GO:0005938">
    <property type="term" value="C:cell cortex"/>
    <property type="evidence" value="ECO:0007669"/>
    <property type="project" value="TreeGrafter"/>
</dbReference>
<dbReference type="GO" id="GO:0005856">
    <property type="term" value="C:cytoskeleton"/>
    <property type="evidence" value="ECO:0007669"/>
    <property type="project" value="UniProtKB-SubCell"/>
</dbReference>
<dbReference type="InterPro" id="IPR048278">
    <property type="entry name" value="PFN"/>
</dbReference>
<evidence type="ECO:0000256" key="3">
    <source>
        <dbReference type="ARBA" id="ARBA00011583"/>
    </source>
</evidence>
<dbReference type="Pfam" id="PF00235">
    <property type="entry name" value="Profilin"/>
    <property type="match status" value="1"/>
</dbReference>
<dbReference type="RefSeq" id="XP_038051036.1">
    <property type="nucleotide sequence ID" value="XM_038195108.1"/>
</dbReference>
<dbReference type="GeneID" id="119724171"/>
<dbReference type="GO" id="GO:0003785">
    <property type="term" value="F:actin monomer binding"/>
    <property type="evidence" value="ECO:0007669"/>
    <property type="project" value="TreeGrafter"/>
</dbReference>